<reference evidence="2 3" key="1">
    <citation type="journal article" date="2019" name="Int. J. Syst. Evol. Microbiol.">
        <title>The Global Catalogue of Microorganisms (GCM) 10K type strain sequencing project: providing services to taxonomists for standard genome sequencing and annotation.</title>
        <authorList>
            <consortium name="The Broad Institute Genomics Platform"/>
            <consortium name="The Broad Institute Genome Sequencing Center for Infectious Disease"/>
            <person name="Wu L."/>
            <person name="Ma J."/>
        </authorList>
    </citation>
    <scope>NUCLEOTIDE SEQUENCE [LARGE SCALE GENOMIC DNA]</scope>
    <source>
        <strain evidence="2 3">JCM 10696</strain>
    </source>
</reference>
<accession>A0ABN1RXJ1</accession>
<keyword evidence="3" id="KW-1185">Reference proteome</keyword>
<comment type="caution">
    <text evidence="2">The sequence shown here is derived from an EMBL/GenBank/DDBJ whole genome shotgun (WGS) entry which is preliminary data.</text>
</comment>
<dbReference type="EMBL" id="BAAAHH010000048">
    <property type="protein sequence ID" value="GAA0967174.1"/>
    <property type="molecule type" value="Genomic_DNA"/>
</dbReference>
<organism evidence="2 3">
    <name type="scientific">Actinocorallia libanotica</name>
    <dbReference type="NCBI Taxonomy" id="46162"/>
    <lineage>
        <taxon>Bacteria</taxon>
        <taxon>Bacillati</taxon>
        <taxon>Actinomycetota</taxon>
        <taxon>Actinomycetes</taxon>
        <taxon>Streptosporangiales</taxon>
        <taxon>Thermomonosporaceae</taxon>
        <taxon>Actinocorallia</taxon>
    </lineage>
</organism>
<name>A0ABN1RXJ1_9ACTN</name>
<evidence type="ECO:0000256" key="1">
    <source>
        <dbReference type="SAM" id="MobiDB-lite"/>
    </source>
</evidence>
<sequence>MTLNNSGMVRASVGYAAPCPFCGNDAEFWGTQVLVDRRLRWDIEQRCPHCGQEVAICGGSGHDVPAELRDRLLSASGPVRLVLPAGAGAAVTMKVLRSVYGGDLQTTRRLFQQVREGDFSGTLPEVILLVRSLDEAGIAAEAVRSGALPGRSGRKRKDPLGAGPGGGGAGARVRCGSGGSSR</sequence>
<evidence type="ECO:0000313" key="3">
    <source>
        <dbReference type="Proteomes" id="UP001500665"/>
    </source>
</evidence>
<proteinExistence type="predicted"/>
<protein>
    <submittedName>
        <fullName evidence="2">Uncharacterized protein</fullName>
    </submittedName>
</protein>
<dbReference type="Proteomes" id="UP001500665">
    <property type="component" value="Unassembled WGS sequence"/>
</dbReference>
<feature type="compositionally biased region" description="Gly residues" evidence="1">
    <location>
        <begin position="162"/>
        <end position="182"/>
    </location>
</feature>
<feature type="region of interest" description="Disordered" evidence="1">
    <location>
        <begin position="148"/>
        <end position="182"/>
    </location>
</feature>
<gene>
    <name evidence="2" type="ORF">GCM10009550_70720</name>
</gene>
<evidence type="ECO:0000313" key="2">
    <source>
        <dbReference type="EMBL" id="GAA0967174.1"/>
    </source>
</evidence>